<comment type="caution">
    <text evidence="2">The sequence shown here is derived from an EMBL/GenBank/DDBJ whole genome shotgun (WGS) entry which is preliminary data.</text>
</comment>
<evidence type="ECO:0000313" key="2">
    <source>
        <dbReference type="EMBL" id="GFH39206.1"/>
    </source>
</evidence>
<gene>
    <name evidence="2" type="ORF">SCWH03_54710</name>
</gene>
<evidence type="ECO:0000256" key="1">
    <source>
        <dbReference type="SAM" id="MobiDB-lite"/>
    </source>
</evidence>
<organism evidence="2 3">
    <name type="scientific">Streptomyces pacificus</name>
    <dbReference type="NCBI Taxonomy" id="2705029"/>
    <lineage>
        <taxon>Bacteria</taxon>
        <taxon>Bacillati</taxon>
        <taxon>Actinomycetota</taxon>
        <taxon>Actinomycetes</taxon>
        <taxon>Kitasatosporales</taxon>
        <taxon>Streptomycetaceae</taxon>
        <taxon>Streptomyces</taxon>
    </lineage>
</organism>
<accession>A0A6A0B290</accession>
<sequence length="57" mass="6052">MRGARAVEPFGRSVGPGGKGRAVPEGSGKRKGGTLVLKRKVLGPVGRDKAHRRLRAY</sequence>
<feature type="region of interest" description="Disordered" evidence="1">
    <location>
        <begin position="1"/>
        <end position="32"/>
    </location>
</feature>
<evidence type="ECO:0000313" key="3">
    <source>
        <dbReference type="Proteomes" id="UP000484988"/>
    </source>
</evidence>
<proteinExistence type="predicted"/>
<name>A0A6A0B290_9ACTN</name>
<protein>
    <submittedName>
        <fullName evidence="2">Uncharacterized protein</fullName>
    </submittedName>
</protein>
<dbReference type="EMBL" id="BLLG01000024">
    <property type="protein sequence ID" value="GFH39206.1"/>
    <property type="molecule type" value="Genomic_DNA"/>
</dbReference>
<keyword evidence="3" id="KW-1185">Reference proteome</keyword>
<reference evidence="2 3" key="1">
    <citation type="submission" date="2020-02" db="EMBL/GenBank/DDBJ databases">
        <title>Whole Genome Shotgun Sequence of Streptomyces sp. strain CWH03.</title>
        <authorList>
            <person name="Dohra H."/>
            <person name="Kodani S."/>
            <person name="Yamamura H."/>
        </authorList>
    </citation>
    <scope>NUCLEOTIDE SEQUENCE [LARGE SCALE GENOMIC DNA]</scope>
    <source>
        <strain evidence="2 3">CWH03</strain>
    </source>
</reference>
<dbReference type="AlphaFoldDB" id="A0A6A0B290"/>
<dbReference type="Proteomes" id="UP000484988">
    <property type="component" value="Unassembled WGS sequence"/>
</dbReference>